<keyword evidence="1" id="KW-1133">Transmembrane helix</keyword>
<dbReference type="EMBL" id="JBHSKP010000033">
    <property type="protein sequence ID" value="MFC5156359.1"/>
    <property type="molecule type" value="Genomic_DNA"/>
</dbReference>
<feature type="transmembrane region" description="Helical" evidence="1">
    <location>
        <begin position="12"/>
        <end position="37"/>
    </location>
</feature>
<keyword evidence="3" id="KW-1185">Reference proteome</keyword>
<keyword evidence="1" id="KW-0812">Transmembrane</keyword>
<accession>A0ABW0AVU3</accession>
<name>A0ABW0AVU3_9ACTN</name>
<comment type="caution">
    <text evidence="2">The sequence shown here is derived from an EMBL/GenBank/DDBJ whole genome shotgun (WGS) entry which is preliminary data.</text>
</comment>
<evidence type="ECO:0000256" key="1">
    <source>
        <dbReference type="SAM" id="Phobius"/>
    </source>
</evidence>
<dbReference type="Proteomes" id="UP001596160">
    <property type="component" value="Unassembled WGS sequence"/>
</dbReference>
<organism evidence="2 3">
    <name type="scientific">Streptomyces amakusaensis</name>
    <dbReference type="NCBI Taxonomy" id="67271"/>
    <lineage>
        <taxon>Bacteria</taxon>
        <taxon>Bacillati</taxon>
        <taxon>Actinomycetota</taxon>
        <taxon>Actinomycetes</taxon>
        <taxon>Kitasatosporales</taxon>
        <taxon>Streptomycetaceae</taxon>
        <taxon>Streptomyces</taxon>
    </lineage>
</organism>
<protein>
    <submittedName>
        <fullName evidence="2">Uncharacterized protein</fullName>
    </submittedName>
</protein>
<feature type="transmembrane region" description="Helical" evidence="1">
    <location>
        <begin position="49"/>
        <end position="71"/>
    </location>
</feature>
<evidence type="ECO:0000313" key="2">
    <source>
        <dbReference type="EMBL" id="MFC5156359.1"/>
    </source>
</evidence>
<sequence length="223" mass="23611">MTATLRQTAKTIATSAIECGGMASMLTGGAIGAYLGHHLTPTWSHEPRILLAGATAVIGAITTDTLTELALAPLRRLLRTRAPLSSTRPSAPVPAVTLDEALAQVVTATENDAAHRAATAAFRIDESAGFLQDENRWRGYEDGEASFYLAPGVVLHHRGEQGTYVREHRFTLLTGDSEEPVTITGIEEIRHHLAARTAGLPAVPAAGSELLDDDPTFTPTVAV</sequence>
<gene>
    <name evidence="2" type="ORF">ACFPRH_32070</name>
</gene>
<dbReference type="RefSeq" id="WP_344485431.1">
    <property type="nucleotide sequence ID" value="NZ_BAAASB010000029.1"/>
</dbReference>
<evidence type="ECO:0000313" key="3">
    <source>
        <dbReference type="Proteomes" id="UP001596160"/>
    </source>
</evidence>
<keyword evidence="1" id="KW-0472">Membrane</keyword>
<reference evidence="3" key="1">
    <citation type="journal article" date="2019" name="Int. J. Syst. Evol. Microbiol.">
        <title>The Global Catalogue of Microorganisms (GCM) 10K type strain sequencing project: providing services to taxonomists for standard genome sequencing and annotation.</title>
        <authorList>
            <consortium name="The Broad Institute Genomics Platform"/>
            <consortium name="The Broad Institute Genome Sequencing Center for Infectious Disease"/>
            <person name="Wu L."/>
            <person name="Ma J."/>
        </authorList>
    </citation>
    <scope>NUCLEOTIDE SEQUENCE [LARGE SCALE GENOMIC DNA]</scope>
    <source>
        <strain evidence="3">PCU 266</strain>
    </source>
</reference>
<proteinExistence type="predicted"/>